<accession>A0A1I7N420</accession>
<proteinExistence type="inferred from homology"/>
<evidence type="ECO:0000259" key="6">
    <source>
        <dbReference type="Pfam" id="PF01386"/>
    </source>
</evidence>
<evidence type="ECO:0000256" key="2">
    <source>
        <dbReference type="ARBA" id="ARBA00022884"/>
    </source>
</evidence>
<evidence type="ECO:0000256" key="4">
    <source>
        <dbReference type="ARBA" id="ARBA00023274"/>
    </source>
</evidence>
<protein>
    <recommendedName>
        <fullName evidence="5">Large ribosomal subunit protein bL25</fullName>
    </recommendedName>
    <alternativeName>
        <fullName evidence="5">General stress protein CTC</fullName>
    </alternativeName>
</protein>
<dbReference type="InterPro" id="IPR001021">
    <property type="entry name" value="Ribosomal_bL25_long"/>
</dbReference>
<sequence length="196" mass="21968">MKTIVIEGQLRAQETLGSKSALHQLRKSGQVPGVIYGGAENIHFHAPAKAFKPLIHTAEFQLAELQINGKSYRCVLKDRQFDPLTDELIHVDFLELVEDRKVTVTLPILFTGTPEGVKQGGKLVVKMKSLKVRTYPRYLKEHIEVNLDHLGINQNIRVEDVHVENFEILHAPRIPLASVVATRALRQEEAAAAQKS</sequence>
<dbReference type="GO" id="GO:0022625">
    <property type="term" value="C:cytosolic large ribosomal subunit"/>
    <property type="evidence" value="ECO:0007669"/>
    <property type="project" value="TreeGrafter"/>
</dbReference>
<dbReference type="Proteomes" id="UP000199537">
    <property type="component" value="Unassembled WGS sequence"/>
</dbReference>
<dbReference type="Gene3D" id="2.170.120.20">
    <property type="entry name" value="Ribosomal protein L25, beta domain"/>
    <property type="match status" value="1"/>
</dbReference>
<dbReference type="AlphaFoldDB" id="A0A1I7N420"/>
<comment type="similarity">
    <text evidence="5">Belongs to the bacterial ribosomal protein bL25 family. CTC subfamily.</text>
</comment>
<keyword evidence="3 5" id="KW-0689">Ribosomal protein</keyword>
<dbReference type="CDD" id="cd00495">
    <property type="entry name" value="Ribosomal_L25_TL5_CTC"/>
    <property type="match status" value="1"/>
</dbReference>
<dbReference type="InterPro" id="IPR020057">
    <property type="entry name" value="Ribosomal_bL25_b-dom"/>
</dbReference>
<evidence type="ECO:0000256" key="1">
    <source>
        <dbReference type="ARBA" id="ARBA00022730"/>
    </source>
</evidence>
<dbReference type="NCBIfam" id="TIGR00731">
    <property type="entry name" value="bL25_bact_ctc"/>
    <property type="match status" value="1"/>
</dbReference>
<dbReference type="InterPro" id="IPR037121">
    <property type="entry name" value="Ribosomal_bL25_C"/>
</dbReference>
<dbReference type="SUPFAM" id="SSF50715">
    <property type="entry name" value="Ribosomal protein L25-like"/>
    <property type="match status" value="1"/>
</dbReference>
<evidence type="ECO:0000259" key="7">
    <source>
        <dbReference type="Pfam" id="PF14693"/>
    </source>
</evidence>
<keyword evidence="1 5" id="KW-0699">rRNA-binding</keyword>
<evidence type="ECO:0000313" key="8">
    <source>
        <dbReference type="EMBL" id="SFV29333.1"/>
    </source>
</evidence>
<evidence type="ECO:0000256" key="5">
    <source>
        <dbReference type="HAMAP-Rule" id="MF_01334"/>
    </source>
</evidence>
<dbReference type="GO" id="GO:0008097">
    <property type="term" value="F:5S rRNA binding"/>
    <property type="evidence" value="ECO:0007669"/>
    <property type="project" value="InterPro"/>
</dbReference>
<dbReference type="InterPro" id="IPR011035">
    <property type="entry name" value="Ribosomal_bL25/Gln-tRNA_synth"/>
</dbReference>
<organism evidence="8 9">
    <name type="scientific">Thermoflavifilum thermophilum</name>
    <dbReference type="NCBI Taxonomy" id="1393122"/>
    <lineage>
        <taxon>Bacteria</taxon>
        <taxon>Pseudomonadati</taxon>
        <taxon>Bacteroidota</taxon>
        <taxon>Chitinophagia</taxon>
        <taxon>Chitinophagales</taxon>
        <taxon>Chitinophagaceae</taxon>
        <taxon>Thermoflavifilum</taxon>
    </lineage>
</organism>
<dbReference type="InterPro" id="IPR029751">
    <property type="entry name" value="Ribosomal_L25_dom"/>
</dbReference>
<dbReference type="Pfam" id="PF01386">
    <property type="entry name" value="Ribosomal_L25p"/>
    <property type="match status" value="1"/>
</dbReference>
<comment type="function">
    <text evidence="5">This is one of the proteins that binds to the 5S RNA in the ribosome where it forms part of the central protuberance.</text>
</comment>
<name>A0A1I7N420_9BACT</name>
<dbReference type="Gene3D" id="2.40.240.10">
    <property type="entry name" value="Ribosomal Protein L25, Chain P"/>
    <property type="match status" value="1"/>
</dbReference>
<dbReference type="RefSeq" id="WP_092457327.1">
    <property type="nucleotide sequence ID" value="NZ_FPCJ01000001.1"/>
</dbReference>
<dbReference type="GO" id="GO:0006412">
    <property type="term" value="P:translation"/>
    <property type="evidence" value="ECO:0007669"/>
    <property type="project" value="UniProtKB-UniRule"/>
</dbReference>
<keyword evidence="9" id="KW-1185">Reference proteome</keyword>
<keyword evidence="2 5" id="KW-0694">RNA-binding</keyword>
<feature type="domain" description="Large ribosomal subunit protein bL25 L25" evidence="6">
    <location>
        <begin position="7"/>
        <end position="93"/>
    </location>
</feature>
<keyword evidence="4 5" id="KW-0687">Ribonucleoprotein</keyword>
<feature type="domain" description="Large ribosomal subunit protein bL25 beta" evidence="7">
    <location>
        <begin position="101"/>
        <end position="183"/>
    </location>
</feature>
<dbReference type="HAMAP" id="MF_01334">
    <property type="entry name" value="Ribosomal_bL25_CTC"/>
    <property type="match status" value="1"/>
</dbReference>
<dbReference type="EMBL" id="FPCJ01000001">
    <property type="protein sequence ID" value="SFV29333.1"/>
    <property type="molecule type" value="Genomic_DNA"/>
</dbReference>
<evidence type="ECO:0000313" key="9">
    <source>
        <dbReference type="Proteomes" id="UP000199537"/>
    </source>
</evidence>
<gene>
    <name evidence="5" type="primary">rplY</name>
    <name evidence="5" type="synonym">ctc</name>
    <name evidence="8" type="ORF">SAMN05660895_0530</name>
</gene>
<comment type="subunit">
    <text evidence="5">Part of the 50S ribosomal subunit; part of the 5S rRNA/L5/L18/L25 subcomplex. Contacts the 5S rRNA. Binds to the 5S rRNA independently of L5 and L18.</text>
</comment>
<evidence type="ECO:0000256" key="3">
    <source>
        <dbReference type="ARBA" id="ARBA00022980"/>
    </source>
</evidence>
<dbReference type="PANTHER" id="PTHR33284:SF1">
    <property type="entry name" value="RIBOSOMAL PROTEIN L25_GLN-TRNA SYNTHETASE, ANTI-CODON-BINDING DOMAIN-CONTAINING PROTEIN"/>
    <property type="match status" value="1"/>
</dbReference>
<dbReference type="GO" id="GO:0003735">
    <property type="term" value="F:structural constituent of ribosome"/>
    <property type="evidence" value="ECO:0007669"/>
    <property type="project" value="InterPro"/>
</dbReference>
<dbReference type="PANTHER" id="PTHR33284">
    <property type="entry name" value="RIBOSOMAL PROTEIN L25/GLN-TRNA SYNTHETASE, ANTI-CODON-BINDING DOMAIN-CONTAINING PROTEIN"/>
    <property type="match status" value="1"/>
</dbReference>
<reference evidence="9" key="1">
    <citation type="submission" date="2016-10" db="EMBL/GenBank/DDBJ databases">
        <authorList>
            <person name="Varghese N."/>
            <person name="Submissions S."/>
        </authorList>
    </citation>
    <scope>NUCLEOTIDE SEQUENCE [LARGE SCALE GENOMIC DNA]</scope>
    <source>
        <strain evidence="9">DSM 14807</strain>
    </source>
</reference>
<dbReference type="OrthoDB" id="9786489at2"/>
<dbReference type="InterPro" id="IPR020930">
    <property type="entry name" value="Ribosomal_uL5_bac-type"/>
</dbReference>
<dbReference type="InterPro" id="IPR020056">
    <property type="entry name" value="Rbsml_bL25/Gln-tRNA_synth_N"/>
</dbReference>
<dbReference type="Pfam" id="PF14693">
    <property type="entry name" value="Ribosomal_TL5_C"/>
    <property type="match status" value="1"/>
</dbReference>
<dbReference type="STRING" id="1393122.SAMN05660895_0530"/>